<accession>A0A0K0ENL4</accession>
<dbReference type="InterPro" id="IPR000535">
    <property type="entry name" value="MSP_dom"/>
</dbReference>
<dbReference type="PANTHER" id="PTHR21513">
    <property type="entry name" value="MAJOR SPERM PROTEIN"/>
    <property type="match status" value="1"/>
</dbReference>
<name>A0A0K0ENL4_STRER</name>
<dbReference type="Gene3D" id="2.60.40.10">
    <property type="entry name" value="Immunoglobulins"/>
    <property type="match status" value="1"/>
</dbReference>
<keyword evidence="1" id="KW-0963">Cytoplasm</keyword>
<dbReference type="SUPFAM" id="SSF49354">
    <property type="entry name" value="PapD-like"/>
    <property type="match status" value="1"/>
</dbReference>
<sequence>MSFKLRNIGDLVNKVGGPEFQLKIEPEKRLIFEISETIPIYKCIQVLIENTTEYYQTFKVKCTSMEIFKVKPPIGFIEPKKNVTITVVFSVKNDKTVPECFKHFFAFYHTKLIELKPKKGPLFQKELKEYWSKLKKYDGVRRMWCIFLKNNGSEYTPPVDCNVEDDNIKK</sequence>
<dbReference type="AlphaFoldDB" id="A0A0K0ENL4"/>
<dbReference type="InterPro" id="IPR013783">
    <property type="entry name" value="Ig-like_fold"/>
</dbReference>
<dbReference type="STRING" id="6248.A0A0K0ENL4"/>
<keyword evidence="3" id="KW-1185">Reference proteome</keyword>
<dbReference type="PROSITE" id="PS50202">
    <property type="entry name" value="MSP"/>
    <property type="match status" value="1"/>
</dbReference>
<dbReference type="Pfam" id="PF00635">
    <property type="entry name" value="Motile_Sperm"/>
    <property type="match status" value="1"/>
</dbReference>
<dbReference type="WBParaSite" id="TCONS_00005141.p1">
    <property type="protein sequence ID" value="TCONS_00005141.p1"/>
    <property type="gene ID" value="XLOC_003478"/>
</dbReference>
<evidence type="ECO:0000259" key="2">
    <source>
        <dbReference type="PROSITE" id="PS50202"/>
    </source>
</evidence>
<feature type="domain" description="MSP" evidence="2">
    <location>
        <begin position="21"/>
        <end position="149"/>
    </location>
</feature>
<evidence type="ECO:0000313" key="4">
    <source>
        <dbReference type="WBParaSite" id="SSTP_0001105100.1"/>
    </source>
</evidence>
<dbReference type="Proteomes" id="UP000035681">
    <property type="component" value="Unplaced"/>
</dbReference>
<keyword evidence="1" id="KW-0206">Cytoskeleton</keyword>
<proteinExistence type="predicted"/>
<evidence type="ECO:0000313" key="3">
    <source>
        <dbReference type="Proteomes" id="UP000035681"/>
    </source>
</evidence>
<dbReference type="WBParaSite" id="SSTP_0001105100.1">
    <property type="protein sequence ID" value="SSTP_0001105100.1"/>
    <property type="gene ID" value="SSTP_0001105100"/>
</dbReference>
<organism evidence="4">
    <name type="scientific">Strongyloides stercoralis</name>
    <name type="common">Threadworm</name>
    <dbReference type="NCBI Taxonomy" id="6248"/>
    <lineage>
        <taxon>Eukaryota</taxon>
        <taxon>Metazoa</taxon>
        <taxon>Ecdysozoa</taxon>
        <taxon>Nematoda</taxon>
        <taxon>Chromadorea</taxon>
        <taxon>Rhabditida</taxon>
        <taxon>Tylenchina</taxon>
        <taxon>Panagrolaimomorpha</taxon>
        <taxon>Strongyloidoidea</taxon>
        <taxon>Strongyloididae</taxon>
        <taxon>Strongyloides</taxon>
    </lineage>
</organism>
<dbReference type="InterPro" id="IPR008962">
    <property type="entry name" value="PapD-like_sf"/>
</dbReference>
<protein>
    <recommendedName>
        <fullName evidence="1">Major sperm protein</fullName>
    </recommendedName>
</protein>
<comment type="function">
    <text evidence="1">Central component in molecular interactions underlying sperm crawling. Forms an extensive filament system that extends from sperm villipoda, along the leading edge of the pseudopod.</text>
</comment>
<reference evidence="4" key="1">
    <citation type="submission" date="2015-08" db="UniProtKB">
        <authorList>
            <consortium name="WormBaseParasite"/>
        </authorList>
    </citation>
    <scope>IDENTIFICATION</scope>
</reference>
<dbReference type="PANTHER" id="PTHR21513:SF19">
    <property type="entry name" value="MAJOR SPERM PROTEIN"/>
    <property type="match status" value="1"/>
</dbReference>
<evidence type="ECO:0000256" key="1">
    <source>
        <dbReference type="RuleBase" id="RU003425"/>
    </source>
</evidence>